<dbReference type="OrthoDB" id="7871744at2"/>
<dbReference type="PANTHER" id="PTHR35535">
    <property type="entry name" value="HEAT SHOCK PROTEIN HSLJ"/>
    <property type="match status" value="1"/>
</dbReference>
<feature type="chain" id="PRO_5006039312" description="DUF4377 domain-containing protein" evidence="1">
    <location>
        <begin position="17"/>
        <end position="255"/>
    </location>
</feature>
<evidence type="ECO:0000259" key="3">
    <source>
        <dbReference type="Pfam" id="PF14302"/>
    </source>
</evidence>
<keyword evidence="5" id="KW-1185">Reference proteome</keyword>
<accession>A0A0N9V8P1</accession>
<dbReference type="AlphaFoldDB" id="A0A0N9V8P1"/>
<dbReference type="InterPro" id="IPR005184">
    <property type="entry name" value="DUF306_Meta_HslJ"/>
</dbReference>
<name>A0A0N9V8P1_9GAMM</name>
<sequence>MKFKLMTLAFLPLALAACQSTGVISTNYTTSTQKLDKVLTNYQWETITSPNLKPIILNFNPSNRLSISTSCNTLGSSWKVNKNQLELGSGMGTLMACDTEATKQEQFAAQLLTNQKIPFSIDLKNIDAPTLTLTSAQGSAITFTGKMTPEAKYQIQAETIFLEISPEMKDCAGVTPQKCLLVREIKYDEKGLRTHIDKDWSLFYSPIENFAHRNDLQQIIRLKRYEIKNPAADQSKYAYIYDMTVESKETKKTLP</sequence>
<evidence type="ECO:0008006" key="6">
    <source>
        <dbReference type="Google" id="ProtNLM"/>
    </source>
</evidence>
<reference evidence="4 5" key="1">
    <citation type="journal article" date="2015" name="Int. J. Syst. Evol. Microbiol.">
        <title>Acinetobacter equi sp. nov. isolated from horse faeces.</title>
        <authorList>
            <person name="Poppel M.T."/>
            <person name="Skiebe E."/>
            <person name="Laue M."/>
            <person name="Bergmann H."/>
            <person name="Ebersberger I."/>
            <person name="Garn T."/>
            <person name="Fruth A."/>
            <person name="Baumgardt S."/>
            <person name="Busse H.J."/>
            <person name="Wilharm G."/>
        </authorList>
    </citation>
    <scope>NUCLEOTIDE SEQUENCE [LARGE SCALE GENOMIC DNA]</scope>
    <source>
        <strain evidence="4 5">114</strain>
    </source>
</reference>
<proteinExistence type="predicted"/>
<feature type="domain" description="DUF4377" evidence="3">
    <location>
        <begin position="164"/>
        <end position="246"/>
    </location>
</feature>
<dbReference type="KEGG" id="aei:AOY20_08355"/>
<dbReference type="PANTHER" id="PTHR35535:SF1">
    <property type="entry name" value="HEAT SHOCK PROTEIN HSLJ"/>
    <property type="match status" value="1"/>
</dbReference>
<evidence type="ECO:0000313" key="5">
    <source>
        <dbReference type="Proteomes" id="UP000064939"/>
    </source>
</evidence>
<dbReference type="InterPro" id="IPR025485">
    <property type="entry name" value="DUF4377"/>
</dbReference>
<organism evidence="4 5">
    <name type="scientific">Acinetobacter equi</name>
    <dbReference type="NCBI Taxonomy" id="1324350"/>
    <lineage>
        <taxon>Bacteria</taxon>
        <taxon>Pseudomonadati</taxon>
        <taxon>Pseudomonadota</taxon>
        <taxon>Gammaproteobacteria</taxon>
        <taxon>Moraxellales</taxon>
        <taxon>Moraxellaceae</taxon>
        <taxon>Acinetobacter</taxon>
    </lineage>
</organism>
<protein>
    <recommendedName>
        <fullName evidence="6">DUF4377 domain-containing protein</fullName>
    </recommendedName>
</protein>
<evidence type="ECO:0000256" key="1">
    <source>
        <dbReference type="SAM" id="SignalP"/>
    </source>
</evidence>
<dbReference type="Proteomes" id="UP000064939">
    <property type="component" value="Chromosome"/>
</dbReference>
<feature type="domain" description="DUF306" evidence="2">
    <location>
        <begin position="42"/>
        <end position="141"/>
    </location>
</feature>
<dbReference type="InterPro" id="IPR053147">
    <property type="entry name" value="Hsp_HslJ-like"/>
</dbReference>
<dbReference type="Gene3D" id="2.40.128.270">
    <property type="match status" value="1"/>
</dbReference>
<dbReference type="STRING" id="1324350.AOY20_08355"/>
<dbReference type="RefSeq" id="WP_054581428.1">
    <property type="nucleotide sequence ID" value="NZ_CP012808.1"/>
</dbReference>
<evidence type="ECO:0000313" key="4">
    <source>
        <dbReference type="EMBL" id="ALH95536.1"/>
    </source>
</evidence>
<dbReference type="InterPro" id="IPR038670">
    <property type="entry name" value="HslJ-like_sf"/>
</dbReference>
<dbReference type="Pfam" id="PF14302">
    <property type="entry name" value="DUF4377"/>
    <property type="match status" value="1"/>
</dbReference>
<keyword evidence="1" id="KW-0732">Signal</keyword>
<feature type="signal peptide" evidence="1">
    <location>
        <begin position="1"/>
        <end position="16"/>
    </location>
</feature>
<gene>
    <name evidence="4" type="ORF">AOY20_08355</name>
</gene>
<dbReference type="EMBL" id="CP012808">
    <property type="protein sequence ID" value="ALH95536.1"/>
    <property type="molecule type" value="Genomic_DNA"/>
</dbReference>
<dbReference type="Pfam" id="PF03724">
    <property type="entry name" value="META"/>
    <property type="match status" value="1"/>
</dbReference>
<evidence type="ECO:0000259" key="2">
    <source>
        <dbReference type="Pfam" id="PF03724"/>
    </source>
</evidence>
<dbReference type="PROSITE" id="PS51257">
    <property type="entry name" value="PROKAR_LIPOPROTEIN"/>
    <property type="match status" value="1"/>
</dbReference>